<proteinExistence type="predicted"/>
<protein>
    <recommendedName>
        <fullName evidence="3">DUF262 domain-containing protein</fullName>
    </recommendedName>
</protein>
<dbReference type="RefSeq" id="WP_226541388.1">
    <property type="nucleotide sequence ID" value="NZ_CP129013.1"/>
</dbReference>
<evidence type="ECO:0000313" key="2">
    <source>
        <dbReference type="Proteomes" id="UP001197974"/>
    </source>
</evidence>
<keyword evidence="2" id="KW-1185">Reference proteome</keyword>
<sequence length="270" mass="31977">MKEFINEELNYEPSNLASFDFKKLQGDKKFGSQGFWFYCDDTKLARAIYCVLWQEKLVVNCVSELIKDKTYRGDTLNSLNTLFGKYGAKVEKILTNIQDYSEKDRFKNKVKGFNKIYHTIGNFAILPNNEIEDIRITVREEGEYKEKLKPTTINRYRGNKSSKLHDYFDQFLIVLEKWYYYSDEISDDWKKLLDGNKELFPKNFDYFREILFLNSYFGAGGKNCRELTKGYPSALGPPTFEKAENYIREKTQIINQRAEIMIENIEKRLK</sequence>
<gene>
    <name evidence="1" type="ORF">LC087_13460</name>
</gene>
<evidence type="ECO:0008006" key="3">
    <source>
        <dbReference type="Google" id="ProtNLM"/>
    </source>
</evidence>
<evidence type="ECO:0000313" key="1">
    <source>
        <dbReference type="EMBL" id="WLR41842.1"/>
    </source>
</evidence>
<accession>A0ABY9JR11</accession>
<name>A0ABY9JR11_9BACI</name>
<reference evidence="1 2" key="1">
    <citation type="submission" date="2023-06" db="EMBL/GenBank/DDBJ databases">
        <title>Five Gram-positive bacteria isolated from mangrove sediments in Shenzhen, Guangdong, China.</title>
        <authorList>
            <person name="Yu S."/>
            <person name="Zheng W."/>
            <person name="Huang Y."/>
        </authorList>
    </citation>
    <scope>NUCLEOTIDE SEQUENCE [LARGE SCALE GENOMIC DNA]</scope>
    <source>
        <strain evidence="1 2">SaN35-3</strain>
    </source>
</reference>
<organism evidence="1 2">
    <name type="scientific">Bacillus carboniphilus</name>
    <dbReference type="NCBI Taxonomy" id="86663"/>
    <lineage>
        <taxon>Bacteria</taxon>
        <taxon>Bacillati</taxon>
        <taxon>Bacillota</taxon>
        <taxon>Bacilli</taxon>
        <taxon>Bacillales</taxon>
        <taxon>Bacillaceae</taxon>
        <taxon>Bacillus</taxon>
    </lineage>
</organism>
<dbReference type="Proteomes" id="UP001197974">
    <property type="component" value="Chromosome"/>
</dbReference>
<dbReference type="EMBL" id="CP129013">
    <property type="protein sequence ID" value="WLR41842.1"/>
    <property type="molecule type" value="Genomic_DNA"/>
</dbReference>